<evidence type="ECO:0000256" key="1">
    <source>
        <dbReference type="SAM" id="Coils"/>
    </source>
</evidence>
<keyword evidence="1" id="KW-0175">Coiled coil</keyword>
<dbReference type="AlphaFoldDB" id="A0A1F6B333"/>
<organism evidence="3 4">
    <name type="scientific">Candidatus Gottesmanbacteria bacterium RIFCSPLOWO2_01_FULL_46_9</name>
    <dbReference type="NCBI Taxonomy" id="1798394"/>
    <lineage>
        <taxon>Bacteria</taxon>
        <taxon>Candidatus Gottesmaniibacteriota</taxon>
    </lineage>
</organism>
<feature type="region of interest" description="Disordered" evidence="2">
    <location>
        <begin position="23"/>
        <end position="47"/>
    </location>
</feature>
<dbReference type="Proteomes" id="UP000176450">
    <property type="component" value="Unassembled WGS sequence"/>
</dbReference>
<evidence type="ECO:0000313" key="3">
    <source>
        <dbReference type="EMBL" id="OGG31340.1"/>
    </source>
</evidence>
<name>A0A1F6B333_9BACT</name>
<comment type="caution">
    <text evidence="3">The sequence shown here is derived from an EMBL/GenBank/DDBJ whole genome shotgun (WGS) entry which is preliminary data.</text>
</comment>
<reference evidence="3 4" key="1">
    <citation type="journal article" date="2016" name="Nat. Commun.">
        <title>Thousands of microbial genomes shed light on interconnected biogeochemical processes in an aquifer system.</title>
        <authorList>
            <person name="Anantharaman K."/>
            <person name="Brown C.T."/>
            <person name="Hug L.A."/>
            <person name="Sharon I."/>
            <person name="Castelle C.J."/>
            <person name="Probst A.J."/>
            <person name="Thomas B.C."/>
            <person name="Singh A."/>
            <person name="Wilkins M.J."/>
            <person name="Karaoz U."/>
            <person name="Brodie E.L."/>
            <person name="Williams K.H."/>
            <person name="Hubbard S.S."/>
            <person name="Banfield J.F."/>
        </authorList>
    </citation>
    <scope>NUCLEOTIDE SEQUENCE [LARGE SCALE GENOMIC DNA]</scope>
</reference>
<sequence length="271" mass="29742">MFDQLIGLLLLGLGIQSPVAPSVKGETTENVLTEQSSSSENTDHVREQARIKVLKDAAKKDREAYRVVLKNTKETFRATIEASRTAYKASLRGVRETFAQEVEAKREEAKAQVQSAREAFEKKLHEIRDERKQKLTEYIQNRLIELNTKRTDLMAVHLAKMSEILERILGKIEELKATDKDTVAVETAVTAADSAITAAAAAVAAQAGKSYVVAITTEANLKNAVESMRRNLATDLTATHQTVVTARKAVSTAIRELAKAKGETVPDAVVQ</sequence>
<protein>
    <submittedName>
        <fullName evidence="3">Uncharacterized protein</fullName>
    </submittedName>
</protein>
<evidence type="ECO:0000313" key="4">
    <source>
        <dbReference type="Proteomes" id="UP000176450"/>
    </source>
</evidence>
<accession>A0A1F6B333</accession>
<feature type="compositionally biased region" description="Polar residues" evidence="2">
    <location>
        <begin position="28"/>
        <end position="40"/>
    </location>
</feature>
<dbReference type="EMBL" id="MFJX01000014">
    <property type="protein sequence ID" value="OGG31340.1"/>
    <property type="molecule type" value="Genomic_DNA"/>
</dbReference>
<proteinExistence type="predicted"/>
<feature type="coiled-coil region" evidence="1">
    <location>
        <begin position="99"/>
        <end position="178"/>
    </location>
</feature>
<gene>
    <name evidence="3" type="ORF">A3A63_00730</name>
</gene>
<evidence type="ECO:0000256" key="2">
    <source>
        <dbReference type="SAM" id="MobiDB-lite"/>
    </source>
</evidence>